<dbReference type="EMBL" id="AP022853">
    <property type="protein sequence ID" value="BCB27498.1"/>
    <property type="molecule type" value="Genomic_DNA"/>
</dbReference>
<evidence type="ECO:0000256" key="1">
    <source>
        <dbReference type="SAM" id="MobiDB-lite"/>
    </source>
</evidence>
<dbReference type="InterPro" id="IPR021327">
    <property type="entry name" value="DUF2934"/>
</dbReference>
<sequence>MEMQKSSVKKAVKTTAKSKQAKSHAQSPEREQMIAEAAYFHAQQRGFAAGSDLDDWLRAEKEVSQFI</sequence>
<dbReference type="Pfam" id="PF11154">
    <property type="entry name" value="DUF2934"/>
    <property type="match status" value="1"/>
</dbReference>
<dbReference type="AlphaFoldDB" id="A0A6F8VCP9"/>
<reference evidence="3" key="1">
    <citation type="submission" date="2020-03" db="EMBL/GenBank/DDBJ databases">
        <title>Complete genome sequence of sulfur-oxidizing bacterium skT11.</title>
        <authorList>
            <person name="Kanda M."/>
            <person name="Kojima H."/>
            <person name="Fukui M."/>
        </authorList>
    </citation>
    <scope>NUCLEOTIDE SEQUENCE [LARGE SCALE GENOMIC DNA]</scope>
    <source>
        <strain evidence="3">skT11</strain>
    </source>
</reference>
<evidence type="ECO:0000313" key="3">
    <source>
        <dbReference type="Proteomes" id="UP000502260"/>
    </source>
</evidence>
<accession>A0A6F8VCP9</accession>
<dbReference type="KEGG" id="slac:SKTS_23840"/>
<gene>
    <name evidence="2" type="ORF">SKTS_23840</name>
</gene>
<evidence type="ECO:0008006" key="4">
    <source>
        <dbReference type="Google" id="ProtNLM"/>
    </source>
</evidence>
<feature type="region of interest" description="Disordered" evidence="1">
    <location>
        <begin position="1"/>
        <end position="30"/>
    </location>
</feature>
<dbReference type="RefSeq" id="WP_173065222.1">
    <property type="nucleotide sequence ID" value="NZ_AP022853.1"/>
</dbReference>
<name>A0A6F8VCP9_9PROT</name>
<keyword evidence="3" id="KW-1185">Reference proteome</keyword>
<evidence type="ECO:0000313" key="2">
    <source>
        <dbReference type="EMBL" id="BCB27498.1"/>
    </source>
</evidence>
<organism evidence="2 3">
    <name type="scientific">Sulfurimicrobium lacus</name>
    <dbReference type="NCBI Taxonomy" id="2715678"/>
    <lineage>
        <taxon>Bacteria</taxon>
        <taxon>Pseudomonadati</taxon>
        <taxon>Pseudomonadota</taxon>
        <taxon>Betaproteobacteria</taxon>
        <taxon>Nitrosomonadales</taxon>
        <taxon>Sulfuricellaceae</taxon>
        <taxon>Sulfurimicrobium</taxon>
    </lineage>
</organism>
<protein>
    <recommendedName>
        <fullName evidence="4">DUF2934 domain-containing protein</fullName>
    </recommendedName>
</protein>
<proteinExistence type="predicted"/>
<dbReference type="Proteomes" id="UP000502260">
    <property type="component" value="Chromosome"/>
</dbReference>
<feature type="compositionally biased region" description="Low complexity" evidence="1">
    <location>
        <begin position="13"/>
        <end position="26"/>
    </location>
</feature>